<evidence type="ECO:0000259" key="2">
    <source>
        <dbReference type="Pfam" id="PF14291"/>
    </source>
</evidence>
<keyword evidence="4" id="KW-1185">Reference proteome</keyword>
<keyword evidence="1" id="KW-1133">Transmembrane helix</keyword>
<dbReference type="Proteomes" id="UP001172457">
    <property type="component" value="Chromosome 1"/>
</dbReference>
<dbReference type="EMBL" id="JARYMX010000001">
    <property type="protein sequence ID" value="KAJ9566872.1"/>
    <property type="molecule type" value="Genomic_DNA"/>
</dbReference>
<evidence type="ECO:0000256" key="1">
    <source>
        <dbReference type="SAM" id="Phobius"/>
    </source>
</evidence>
<dbReference type="PANTHER" id="PTHR11697:SF230">
    <property type="entry name" value="ZINC FINGER, MYM DOMAIN CONTAINING 1"/>
    <property type="match status" value="1"/>
</dbReference>
<dbReference type="AlphaFoldDB" id="A0AA38WN59"/>
<proteinExistence type="predicted"/>
<evidence type="ECO:0000313" key="4">
    <source>
        <dbReference type="Proteomes" id="UP001172457"/>
    </source>
</evidence>
<keyword evidence="1" id="KW-0472">Membrane</keyword>
<evidence type="ECO:0000313" key="3">
    <source>
        <dbReference type="EMBL" id="KAJ9566872.1"/>
    </source>
</evidence>
<sequence>MKLEGITYKKDRVNRKIILSNEEIGGRARNSILLGGANNFVKCGFKAWNKRERLDIYNNGGPHTLAVQNCQNLMNQAQSIATVFNKQINLTKYKNQTKVYVSIDCVIFLLRQGLAFRGHNETSDSRNKGNFLELLYFYAERNDKEGNVVLKNAPTNAQTLYTKTNKRMTCIIRKEIGDNFFAILVDESCDVSSKEEMMLLLWFINDERLITIFILHPLFCSSTTIGVSLCCKKYHDLNDFFELISRLLNMTESSYKRRDKLGDKQATRVMQALADGELESGTGLNQEIGIKRPSDTLLEDIMEDANCEDHRSEARRMLKSILTFDFIFFLHLIVDIFGITNELKMTL</sequence>
<dbReference type="PANTHER" id="PTHR11697">
    <property type="entry name" value="GENERAL TRANSCRIPTION FACTOR 2-RELATED ZINC FINGER PROTEIN"/>
    <property type="match status" value="1"/>
</dbReference>
<comment type="caution">
    <text evidence="3">The sequence shown here is derived from an EMBL/GenBank/DDBJ whole genome shotgun (WGS) entry which is preliminary data.</text>
</comment>
<dbReference type="InterPro" id="IPR055298">
    <property type="entry name" value="AtLOH3-like"/>
</dbReference>
<gene>
    <name evidence="3" type="ORF">OSB04_002838</name>
</gene>
<accession>A0AA38WN59</accession>
<feature type="transmembrane region" description="Helical" evidence="1">
    <location>
        <begin position="321"/>
        <end position="340"/>
    </location>
</feature>
<dbReference type="Pfam" id="PF14291">
    <property type="entry name" value="DUF4371"/>
    <property type="match status" value="1"/>
</dbReference>
<dbReference type="InterPro" id="IPR025398">
    <property type="entry name" value="DUF4371"/>
</dbReference>
<protein>
    <recommendedName>
        <fullName evidence="2">DUF4371 domain-containing protein</fullName>
    </recommendedName>
</protein>
<reference evidence="3" key="1">
    <citation type="submission" date="2023-03" db="EMBL/GenBank/DDBJ databases">
        <title>Chromosome-scale reference genome and RAD-based genetic map of yellow starthistle (Centaurea solstitialis) reveal putative structural variation and QTLs associated with invader traits.</title>
        <authorList>
            <person name="Reatini B."/>
            <person name="Cang F.A."/>
            <person name="Jiang Q."/>
            <person name="Mckibben M.T.W."/>
            <person name="Barker M.S."/>
            <person name="Rieseberg L.H."/>
            <person name="Dlugosch K.M."/>
        </authorList>
    </citation>
    <scope>NUCLEOTIDE SEQUENCE</scope>
    <source>
        <strain evidence="3">CAN-66</strain>
        <tissue evidence="3">Leaf</tissue>
    </source>
</reference>
<organism evidence="3 4">
    <name type="scientific">Centaurea solstitialis</name>
    <name type="common">yellow star-thistle</name>
    <dbReference type="NCBI Taxonomy" id="347529"/>
    <lineage>
        <taxon>Eukaryota</taxon>
        <taxon>Viridiplantae</taxon>
        <taxon>Streptophyta</taxon>
        <taxon>Embryophyta</taxon>
        <taxon>Tracheophyta</taxon>
        <taxon>Spermatophyta</taxon>
        <taxon>Magnoliopsida</taxon>
        <taxon>eudicotyledons</taxon>
        <taxon>Gunneridae</taxon>
        <taxon>Pentapetalae</taxon>
        <taxon>asterids</taxon>
        <taxon>campanulids</taxon>
        <taxon>Asterales</taxon>
        <taxon>Asteraceae</taxon>
        <taxon>Carduoideae</taxon>
        <taxon>Cardueae</taxon>
        <taxon>Centaureinae</taxon>
        <taxon>Centaurea</taxon>
    </lineage>
</organism>
<feature type="domain" description="DUF4371" evidence="2">
    <location>
        <begin position="39"/>
        <end position="207"/>
    </location>
</feature>
<name>A0AA38WN59_9ASTR</name>
<keyword evidence="1" id="KW-0812">Transmembrane</keyword>